<proteinExistence type="predicted"/>
<dbReference type="InterPro" id="IPR039551">
    <property type="entry name" value="Cho/carn_acyl_trans"/>
</dbReference>
<sequence>MLSNAPIILNVYADGMVKEKAPTLIRPFTSEKDFKATEETVRKFQAGVGQELHKKLLQRAKTKKNWLEEWWLDTAYLEVRIPSQLNVNFGGPAPYLEHCWPPAEGTYLQRASIITWHTLQYWNLLRTERLAPQKAGKTPLDMDQFRMLFCTCKVLGVKKDTIRNYFKTGRINSALIFAANLPAAL</sequence>
<dbReference type="Gene3D" id="1.10.275.20">
    <property type="entry name" value="Choline/Carnitine o-acyltransferase"/>
    <property type="match status" value="1"/>
</dbReference>
<keyword evidence="2" id="KW-0012">Acyltransferase</keyword>
<dbReference type="Pfam" id="PF00755">
    <property type="entry name" value="Carn_acyltransf"/>
    <property type="match status" value="1"/>
</dbReference>
<dbReference type="InterPro" id="IPR042572">
    <property type="entry name" value="Carn_acyl_trans_N"/>
</dbReference>
<reference evidence="5" key="2">
    <citation type="submission" date="2025-09" db="UniProtKB">
        <authorList>
            <consortium name="Ensembl"/>
        </authorList>
    </citation>
    <scope>IDENTIFICATION</scope>
</reference>
<dbReference type="GO" id="GO:0005777">
    <property type="term" value="C:peroxisome"/>
    <property type="evidence" value="ECO:0007669"/>
    <property type="project" value="TreeGrafter"/>
</dbReference>
<dbReference type="PANTHER" id="PTHR22589">
    <property type="entry name" value="CARNITINE O-ACYLTRANSFERASE"/>
    <property type="match status" value="1"/>
</dbReference>
<keyword evidence="6" id="KW-1185">Reference proteome</keyword>
<evidence type="ECO:0000313" key="5">
    <source>
        <dbReference type="Ensembl" id="ENSOABP00000021892.2"/>
    </source>
</evidence>
<dbReference type="Proteomes" id="UP000472276">
    <property type="component" value="Unassembled WGS sequence"/>
</dbReference>
<dbReference type="GO" id="GO:0008458">
    <property type="term" value="F:carnitine O-octanoyltransferase activity"/>
    <property type="evidence" value="ECO:0007669"/>
    <property type="project" value="TreeGrafter"/>
</dbReference>
<evidence type="ECO:0000256" key="2">
    <source>
        <dbReference type="ARBA" id="ARBA00023315"/>
    </source>
</evidence>
<evidence type="ECO:0000259" key="4">
    <source>
        <dbReference type="Pfam" id="PF00755"/>
    </source>
</evidence>
<evidence type="ECO:0000313" key="6">
    <source>
        <dbReference type="Proteomes" id="UP000472276"/>
    </source>
</evidence>
<comment type="catalytic activity">
    <reaction evidence="3">
        <text>4,8-dimethylnonanoyl-CoA + (R)-carnitine = O-4,8-dimethylnonanoyl-(R)-carnitine + CoA</text>
        <dbReference type="Rhea" id="RHEA:44860"/>
        <dbReference type="ChEBI" id="CHEBI:16347"/>
        <dbReference type="ChEBI" id="CHEBI:57287"/>
        <dbReference type="ChEBI" id="CHEBI:77061"/>
        <dbReference type="ChEBI" id="CHEBI:84654"/>
    </reaction>
</comment>
<feature type="domain" description="Choline/carnitine acyltransferase" evidence="4">
    <location>
        <begin position="24"/>
        <end position="167"/>
    </location>
</feature>
<dbReference type="SUPFAM" id="SSF52777">
    <property type="entry name" value="CoA-dependent acyltransferases"/>
    <property type="match status" value="1"/>
</dbReference>
<evidence type="ECO:0000256" key="3">
    <source>
        <dbReference type="ARBA" id="ARBA00048999"/>
    </source>
</evidence>
<protein>
    <recommendedName>
        <fullName evidence="4">Choline/carnitine acyltransferase domain-containing protein</fullName>
    </recommendedName>
</protein>
<keyword evidence="2" id="KW-0808">Transferase</keyword>
<dbReference type="Ensembl" id="ENSOABT00000022536.2">
    <property type="protein sequence ID" value="ENSOABP00000021892.2"/>
    <property type="gene ID" value="ENSOABG00000010571.2"/>
</dbReference>
<dbReference type="GO" id="GO:0006635">
    <property type="term" value="P:fatty acid beta-oxidation"/>
    <property type="evidence" value="ECO:0007669"/>
    <property type="project" value="UniProtKB-UniPathway"/>
</dbReference>
<accession>A0A668T6Z5</accession>
<dbReference type="InterPro" id="IPR000542">
    <property type="entry name" value="Carn_acyl_trans"/>
</dbReference>
<dbReference type="InterPro" id="IPR042231">
    <property type="entry name" value="Cho/carn_acyl_trans_2"/>
</dbReference>
<name>A0A668T6Z5_OREAU</name>
<reference evidence="5" key="1">
    <citation type="submission" date="2025-08" db="UniProtKB">
        <authorList>
            <consortium name="Ensembl"/>
        </authorList>
    </citation>
    <scope>IDENTIFICATION</scope>
</reference>
<dbReference type="AlphaFoldDB" id="A0A668T6Z5"/>
<dbReference type="Gene3D" id="3.30.559.70">
    <property type="entry name" value="Choline/Carnitine o-acyltransferase, domain 2"/>
    <property type="match status" value="1"/>
</dbReference>
<evidence type="ECO:0000256" key="1">
    <source>
        <dbReference type="ARBA" id="ARBA00005005"/>
    </source>
</evidence>
<organism evidence="5 6">
    <name type="scientific">Oreochromis aureus</name>
    <name type="common">Israeli tilapia</name>
    <name type="synonym">Chromis aureus</name>
    <dbReference type="NCBI Taxonomy" id="47969"/>
    <lineage>
        <taxon>Eukaryota</taxon>
        <taxon>Metazoa</taxon>
        <taxon>Chordata</taxon>
        <taxon>Craniata</taxon>
        <taxon>Vertebrata</taxon>
        <taxon>Euteleostomi</taxon>
        <taxon>Actinopterygii</taxon>
        <taxon>Neopterygii</taxon>
        <taxon>Teleostei</taxon>
        <taxon>Neoteleostei</taxon>
        <taxon>Acanthomorphata</taxon>
        <taxon>Ovalentaria</taxon>
        <taxon>Cichlomorphae</taxon>
        <taxon>Cichliformes</taxon>
        <taxon>Cichlidae</taxon>
        <taxon>African cichlids</taxon>
        <taxon>Pseudocrenilabrinae</taxon>
        <taxon>Oreochromini</taxon>
        <taxon>Oreochromis</taxon>
    </lineage>
</organism>
<dbReference type="PANTHER" id="PTHR22589:SF67">
    <property type="entry name" value="PEROXISOMAL CARNITINE O-OCTANOYLTRANSFERASE"/>
    <property type="match status" value="1"/>
</dbReference>
<dbReference type="UniPathway" id="UPA00659"/>
<comment type="pathway">
    <text evidence="1">Lipid metabolism; fatty acid beta-oxidation.</text>
</comment>